<name>A0A554LLN7_9BACT</name>
<comment type="caution">
    <text evidence="2">The sequence shown here is derived from an EMBL/GenBank/DDBJ whole genome shotgun (WGS) entry which is preliminary data.</text>
</comment>
<dbReference type="SUPFAM" id="SSF89447">
    <property type="entry name" value="AbrB/MazE/MraZ-like"/>
    <property type="match status" value="1"/>
</dbReference>
<dbReference type="InterPro" id="IPR007159">
    <property type="entry name" value="SpoVT-AbrB_dom"/>
</dbReference>
<dbReference type="Gene3D" id="2.10.260.10">
    <property type="match status" value="1"/>
</dbReference>
<evidence type="ECO:0000313" key="2">
    <source>
        <dbReference type="EMBL" id="TSC93782.1"/>
    </source>
</evidence>
<evidence type="ECO:0000313" key="3">
    <source>
        <dbReference type="Proteomes" id="UP000315589"/>
    </source>
</evidence>
<dbReference type="AlphaFoldDB" id="A0A554LLN7"/>
<organism evidence="2 3">
    <name type="scientific">Candidatus Berkelbacteria bacterium Licking1014_85</name>
    <dbReference type="NCBI Taxonomy" id="2017148"/>
    <lineage>
        <taxon>Bacteria</taxon>
        <taxon>Candidatus Berkelbacteria</taxon>
    </lineage>
</organism>
<dbReference type="NCBIfam" id="TIGR01439">
    <property type="entry name" value="lp_hng_hel_AbrB"/>
    <property type="match status" value="1"/>
</dbReference>
<protein>
    <recommendedName>
        <fullName evidence="1">SpoVT-AbrB domain-containing protein</fullName>
    </recommendedName>
</protein>
<dbReference type="SMART" id="SM00966">
    <property type="entry name" value="SpoVT_AbrB"/>
    <property type="match status" value="1"/>
</dbReference>
<reference evidence="2 3" key="1">
    <citation type="submission" date="2017-07" db="EMBL/GenBank/DDBJ databases">
        <title>Mechanisms for carbon and nitrogen cycling indicate functional differentiation within the Candidate Phyla Radiation.</title>
        <authorList>
            <person name="Danczak R.E."/>
            <person name="Johnston M.D."/>
            <person name="Kenah C."/>
            <person name="Slattery M."/>
            <person name="Wrighton K.C."/>
            <person name="Wilkins M.J."/>
        </authorList>
    </citation>
    <scope>NUCLEOTIDE SEQUENCE [LARGE SCALE GENOMIC DNA]</scope>
    <source>
        <strain evidence="2">Licking1014_85</strain>
    </source>
</reference>
<accession>A0A554LLN7</accession>
<evidence type="ECO:0000259" key="1">
    <source>
        <dbReference type="SMART" id="SM00966"/>
    </source>
</evidence>
<sequence>MNTFTATLSSKGQFTIPKPIRDRLAVQKGAKLEVAYSANGFVVKSKVKPRILELAGSLKKYDNGTPTNVAIERGLEIAAREIANE</sequence>
<proteinExistence type="predicted"/>
<gene>
    <name evidence="2" type="ORF">CEN91_123</name>
</gene>
<dbReference type="GO" id="GO:0003677">
    <property type="term" value="F:DNA binding"/>
    <property type="evidence" value="ECO:0007669"/>
    <property type="project" value="InterPro"/>
</dbReference>
<dbReference type="Proteomes" id="UP000315589">
    <property type="component" value="Unassembled WGS sequence"/>
</dbReference>
<dbReference type="EMBL" id="VMGI01000010">
    <property type="protein sequence ID" value="TSC93782.1"/>
    <property type="molecule type" value="Genomic_DNA"/>
</dbReference>
<feature type="domain" description="SpoVT-AbrB" evidence="1">
    <location>
        <begin position="6"/>
        <end position="51"/>
    </location>
</feature>
<dbReference type="InterPro" id="IPR037914">
    <property type="entry name" value="SpoVT-AbrB_sf"/>
</dbReference>